<feature type="transmembrane region" description="Helical" evidence="1">
    <location>
        <begin position="31"/>
        <end position="52"/>
    </location>
</feature>
<accession>A0A193BXS1</accession>
<dbReference type="SUPFAM" id="SSF48317">
    <property type="entry name" value="Acid phosphatase/Vanadium-dependent haloperoxidase"/>
    <property type="match status" value="1"/>
</dbReference>
<feature type="transmembrane region" description="Helical" evidence="1">
    <location>
        <begin position="204"/>
        <end position="222"/>
    </location>
</feature>
<organism evidence="3 4">
    <name type="scientific">Amycolatopsis orientalis</name>
    <name type="common">Nocardia orientalis</name>
    <dbReference type="NCBI Taxonomy" id="31958"/>
    <lineage>
        <taxon>Bacteria</taxon>
        <taxon>Bacillati</taxon>
        <taxon>Actinomycetota</taxon>
        <taxon>Actinomycetes</taxon>
        <taxon>Pseudonocardiales</taxon>
        <taxon>Pseudonocardiaceae</taxon>
        <taxon>Amycolatopsis</taxon>
    </lineage>
</organism>
<dbReference type="InterPro" id="IPR036938">
    <property type="entry name" value="PAP2/HPO_sf"/>
</dbReference>
<evidence type="ECO:0000313" key="4">
    <source>
        <dbReference type="Proteomes" id="UP000093695"/>
    </source>
</evidence>
<dbReference type="Proteomes" id="UP000093695">
    <property type="component" value="Chromosome"/>
</dbReference>
<dbReference type="InterPro" id="IPR000326">
    <property type="entry name" value="PAP2/HPO"/>
</dbReference>
<proteinExistence type="predicted"/>
<feature type="transmembrane region" description="Helical" evidence="1">
    <location>
        <begin position="112"/>
        <end position="133"/>
    </location>
</feature>
<dbReference type="AlphaFoldDB" id="A0A193BXS1"/>
<feature type="domain" description="Phosphatidic acid phosphatase type 2/haloperoxidase" evidence="2">
    <location>
        <begin position="112"/>
        <end position="219"/>
    </location>
</feature>
<evidence type="ECO:0000259" key="2">
    <source>
        <dbReference type="SMART" id="SM00014"/>
    </source>
</evidence>
<dbReference type="RefSeq" id="WP_044850228.1">
    <property type="nucleotide sequence ID" value="NZ_CP016174.1"/>
</dbReference>
<dbReference type="KEGG" id="aori:SD37_15805"/>
<dbReference type="SMART" id="SM00014">
    <property type="entry name" value="acidPPc"/>
    <property type="match status" value="1"/>
</dbReference>
<feature type="transmembrane region" description="Helical" evidence="1">
    <location>
        <begin position="153"/>
        <end position="170"/>
    </location>
</feature>
<dbReference type="STRING" id="31958.SD37_15805"/>
<feature type="transmembrane region" description="Helical" evidence="1">
    <location>
        <begin position="88"/>
        <end position="105"/>
    </location>
</feature>
<sequence>MAVLIHEAKPTPAHRPAPGRHAEARLTLSRAVFQLATGLGLAAAFVVTYVLFVHTSAGQLAENGVVRSAQSGRWSTMDWAGPLREQDMVLVLGAAVIVLVGLALLRRKPGLLVPALSVLVLPLVTAQLLKLYLLERPELPDGGYGPGHNSFPSGHVSAAMAILMALTFVLPQRFRPVIIGTGGVAVAWVASSTIALGWHRLSDTAGACLLGASFACVLAAWLTTRRRDLRRTPAVLVALATVAPTGIVLIGFAVLNTATAGAAQFVAALVLGALSAVGIVLVTLWPLRGSAFERRTGVETRVVDDLLETRLVQRPERI</sequence>
<gene>
    <name evidence="3" type="ORF">SD37_15805</name>
</gene>
<feature type="transmembrane region" description="Helical" evidence="1">
    <location>
        <begin position="261"/>
        <end position="285"/>
    </location>
</feature>
<reference evidence="3 4" key="1">
    <citation type="journal article" date="2015" name="Genome Announc.">
        <title>Draft Genome Sequence of Norvancomycin-Producing Strain Amycolatopsis orientalis CPCC200066.</title>
        <authorList>
            <person name="Lei X."/>
            <person name="Yuan F."/>
            <person name="Shi Y."/>
            <person name="Li X."/>
            <person name="Wang L."/>
            <person name="Hong B."/>
        </authorList>
    </citation>
    <scope>NUCLEOTIDE SEQUENCE [LARGE SCALE GENOMIC DNA]</scope>
    <source>
        <strain evidence="3 4">B-37</strain>
    </source>
</reference>
<dbReference type="Pfam" id="PF01569">
    <property type="entry name" value="PAP2"/>
    <property type="match status" value="1"/>
</dbReference>
<dbReference type="CDD" id="cd01610">
    <property type="entry name" value="PAP2_like"/>
    <property type="match status" value="1"/>
</dbReference>
<keyword evidence="1" id="KW-0812">Transmembrane</keyword>
<dbReference type="EMBL" id="CP016174">
    <property type="protein sequence ID" value="ANN16965.1"/>
    <property type="molecule type" value="Genomic_DNA"/>
</dbReference>
<dbReference type="Gene3D" id="1.20.144.10">
    <property type="entry name" value="Phosphatidic acid phosphatase type 2/haloperoxidase"/>
    <property type="match status" value="1"/>
</dbReference>
<keyword evidence="4" id="KW-1185">Reference proteome</keyword>
<protein>
    <submittedName>
        <fullName evidence="3">Phosphoesterase</fullName>
    </submittedName>
</protein>
<keyword evidence="1" id="KW-1133">Transmembrane helix</keyword>
<feature type="transmembrane region" description="Helical" evidence="1">
    <location>
        <begin position="177"/>
        <end position="198"/>
    </location>
</feature>
<keyword evidence="1" id="KW-0472">Membrane</keyword>
<feature type="transmembrane region" description="Helical" evidence="1">
    <location>
        <begin position="234"/>
        <end position="255"/>
    </location>
</feature>
<dbReference type="eggNOG" id="COG0671">
    <property type="taxonomic scope" value="Bacteria"/>
</dbReference>
<evidence type="ECO:0000313" key="3">
    <source>
        <dbReference type="EMBL" id="ANN16965.1"/>
    </source>
</evidence>
<name>A0A193BXS1_AMYOR</name>
<evidence type="ECO:0000256" key="1">
    <source>
        <dbReference type="SAM" id="Phobius"/>
    </source>
</evidence>